<keyword evidence="1" id="KW-0472">Membrane</keyword>
<feature type="transmembrane region" description="Helical" evidence="1">
    <location>
        <begin position="132"/>
        <end position="153"/>
    </location>
</feature>
<dbReference type="eggNOG" id="ENOG50342QU">
    <property type="taxonomic scope" value="Bacteria"/>
</dbReference>
<feature type="transmembrane region" description="Helical" evidence="1">
    <location>
        <begin position="94"/>
        <end position="112"/>
    </location>
</feature>
<feature type="transmembrane region" description="Helical" evidence="1">
    <location>
        <begin position="20"/>
        <end position="43"/>
    </location>
</feature>
<dbReference type="STRING" id="928724.SacglDRAFT_00795"/>
<evidence type="ECO:0000256" key="1">
    <source>
        <dbReference type="SAM" id="Phobius"/>
    </source>
</evidence>
<accession>I1CYG6</accession>
<evidence type="ECO:0000313" key="3">
    <source>
        <dbReference type="Proteomes" id="UP000005087"/>
    </source>
</evidence>
<evidence type="ECO:0008006" key="4">
    <source>
        <dbReference type="Google" id="ProtNLM"/>
    </source>
</evidence>
<dbReference type="OrthoDB" id="3406108at2"/>
<protein>
    <recommendedName>
        <fullName evidence="4">DUF998 domain-containing protein</fullName>
    </recommendedName>
</protein>
<sequence>MLSGPRRTEPPLGAVRRLTVGLLFLGAVTHAGFLAEVVLDTYLSPWHTVPARLAADGQPHREVFRAADGITGAVFVLVCPALFRIAPVHWPGRLTVLVLFEFGVLLLLRAAFPPECLPVEAGLCAAPTGRPTELPVLLASVHYVAGPLIVGAWWQGPWKVAMRTLLAVQFALWAALVAADWLFEGWFVGLVARTQVIGGSVLFTLGAVYVLRMGMSRRTRRCQSSPRAERTAPCPG</sequence>
<keyword evidence="3" id="KW-1185">Reference proteome</keyword>
<keyword evidence="1" id="KW-1133">Transmembrane helix</keyword>
<dbReference type="HOGENOM" id="CLU_1353973_0_0_11"/>
<dbReference type="EMBL" id="CM001484">
    <property type="protein sequence ID" value="EIE97740.1"/>
    <property type="molecule type" value="Genomic_DNA"/>
</dbReference>
<keyword evidence="1" id="KW-0812">Transmembrane</keyword>
<gene>
    <name evidence="2" type="ORF">SacglDRAFT_00795</name>
</gene>
<feature type="transmembrane region" description="Helical" evidence="1">
    <location>
        <begin position="63"/>
        <end position="82"/>
    </location>
</feature>
<dbReference type="AlphaFoldDB" id="I1CYG6"/>
<name>I1CYG6_9PSEU</name>
<reference evidence="2 3" key="1">
    <citation type="submission" date="2011-09" db="EMBL/GenBank/DDBJ databases">
        <authorList>
            <consortium name="US DOE Joint Genome Institute (JGI-PGF)"/>
            <person name="Lucas S."/>
            <person name="Han J."/>
            <person name="Lapidus A."/>
            <person name="Cheng J.-F."/>
            <person name="Goodwin L."/>
            <person name="Pitluck S."/>
            <person name="Peters L."/>
            <person name="Land M.L."/>
            <person name="Hauser L."/>
            <person name="Brambilla E."/>
            <person name="Klenk H.-P."/>
            <person name="Woyke T.J."/>
        </authorList>
    </citation>
    <scope>NUCLEOTIDE SEQUENCE [LARGE SCALE GENOMIC DNA]</scope>
    <source>
        <strain evidence="2 3">K62</strain>
    </source>
</reference>
<organism evidence="2 3">
    <name type="scientific">Saccharomonospora glauca K62</name>
    <dbReference type="NCBI Taxonomy" id="928724"/>
    <lineage>
        <taxon>Bacteria</taxon>
        <taxon>Bacillati</taxon>
        <taxon>Actinomycetota</taxon>
        <taxon>Actinomycetes</taxon>
        <taxon>Pseudonocardiales</taxon>
        <taxon>Pseudonocardiaceae</taxon>
        <taxon>Saccharomonospora</taxon>
    </lineage>
</organism>
<proteinExistence type="predicted"/>
<dbReference type="Proteomes" id="UP000005087">
    <property type="component" value="Chromosome"/>
</dbReference>
<dbReference type="RefSeq" id="WP_005461871.1">
    <property type="nucleotide sequence ID" value="NZ_CM001484.1"/>
</dbReference>
<feature type="transmembrane region" description="Helical" evidence="1">
    <location>
        <begin position="160"/>
        <end position="179"/>
    </location>
</feature>
<feature type="transmembrane region" description="Helical" evidence="1">
    <location>
        <begin position="185"/>
        <end position="211"/>
    </location>
</feature>
<evidence type="ECO:0000313" key="2">
    <source>
        <dbReference type="EMBL" id="EIE97740.1"/>
    </source>
</evidence>
<reference evidence="3" key="2">
    <citation type="submission" date="2012-01" db="EMBL/GenBank/DDBJ databases">
        <title>Noncontiguous Finished sequence of chromosome of Saccharomonospora glauca K62.</title>
        <authorList>
            <consortium name="US DOE Joint Genome Institute"/>
            <person name="Lucas S."/>
            <person name="Han J."/>
            <person name="Lapidus A."/>
            <person name="Cheng J.-F."/>
            <person name="Goodwin L."/>
            <person name="Pitluck S."/>
            <person name="Peters L."/>
            <person name="Mikhailova N."/>
            <person name="Held B."/>
            <person name="Detter J.C."/>
            <person name="Han C."/>
            <person name="Tapia R."/>
            <person name="Land M."/>
            <person name="Hauser L."/>
            <person name="Kyrpides N."/>
            <person name="Ivanova N."/>
            <person name="Pagani I."/>
            <person name="Brambilla E.-M."/>
            <person name="Klenk H.-P."/>
            <person name="Woyke T."/>
        </authorList>
    </citation>
    <scope>NUCLEOTIDE SEQUENCE [LARGE SCALE GENOMIC DNA]</scope>
    <source>
        <strain evidence="3">K62</strain>
    </source>
</reference>